<name>A0AAP0N4J0_9ROSI</name>
<evidence type="ECO:0000313" key="4">
    <source>
        <dbReference type="EMBL" id="KAK9229474.1"/>
    </source>
</evidence>
<dbReference type="EMBL" id="JBCGBO010000001">
    <property type="protein sequence ID" value="KAK9229474.1"/>
    <property type="molecule type" value="Genomic_DNA"/>
</dbReference>
<proteinExistence type="predicted"/>
<feature type="domain" description="Leucine-rich repeat-containing N-terminal plant-type" evidence="3">
    <location>
        <begin position="44"/>
        <end position="93"/>
    </location>
</feature>
<dbReference type="AlphaFoldDB" id="A0AAP0N4J0"/>
<evidence type="ECO:0000259" key="3">
    <source>
        <dbReference type="Pfam" id="PF08263"/>
    </source>
</evidence>
<dbReference type="PANTHER" id="PTHR48065:SF75">
    <property type="entry name" value="LEUCINE-RICH REPEAT-CONTAINING N-TERMINAL PLANT-TYPE DOMAIN-CONTAINING PROTEIN"/>
    <property type="match status" value="1"/>
</dbReference>
<sequence>MGFENNSHNPAETPQFPYAANVVVRSQLKCEANISSSIISLVVDAERIALLEIKSFFISASDVGYDDDILSSWFDDDGMSSDCCNDWEGVKCNATTRRVTQLSLNQKTKINYSDYNSYSYGVSLLTYDSFGSLKQLKILNLGGNFNNIFEYTNFTYLNLRSNNIEGSTIKQGLAYIFDKLESNWSSLLWNNYTSRYSATITPSYLVS</sequence>
<evidence type="ECO:0000313" key="5">
    <source>
        <dbReference type="Proteomes" id="UP001428341"/>
    </source>
</evidence>
<dbReference type="InterPro" id="IPR013210">
    <property type="entry name" value="LRR_N_plant-typ"/>
</dbReference>
<dbReference type="SUPFAM" id="SSF52058">
    <property type="entry name" value="L domain-like"/>
    <property type="match status" value="1"/>
</dbReference>
<gene>
    <name evidence="4" type="ORF">WN944_022436</name>
</gene>
<protein>
    <recommendedName>
        <fullName evidence="3">Leucine-rich repeat-containing N-terminal plant-type domain-containing protein</fullName>
    </recommendedName>
</protein>
<dbReference type="Proteomes" id="UP001428341">
    <property type="component" value="Unassembled WGS sequence"/>
</dbReference>
<reference evidence="4 5" key="1">
    <citation type="submission" date="2024-05" db="EMBL/GenBank/DDBJ databases">
        <title>Haplotype-resolved chromosome-level genome assembly of Huyou (Citrus changshanensis).</title>
        <authorList>
            <person name="Miao C."/>
            <person name="Chen W."/>
            <person name="Wu Y."/>
            <person name="Wang L."/>
            <person name="Zhao S."/>
            <person name="Grierson D."/>
            <person name="Xu C."/>
            <person name="Chen K."/>
        </authorList>
    </citation>
    <scope>NUCLEOTIDE SEQUENCE [LARGE SCALE GENOMIC DNA]</scope>
    <source>
        <strain evidence="4">01-14</strain>
        <tissue evidence="4">Leaf</tissue>
    </source>
</reference>
<evidence type="ECO:0000256" key="2">
    <source>
        <dbReference type="ARBA" id="ARBA00022737"/>
    </source>
</evidence>
<organism evidence="4 5">
    <name type="scientific">Citrus x changshan-huyou</name>
    <dbReference type="NCBI Taxonomy" id="2935761"/>
    <lineage>
        <taxon>Eukaryota</taxon>
        <taxon>Viridiplantae</taxon>
        <taxon>Streptophyta</taxon>
        <taxon>Embryophyta</taxon>
        <taxon>Tracheophyta</taxon>
        <taxon>Spermatophyta</taxon>
        <taxon>Magnoliopsida</taxon>
        <taxon>eudicotyledons</taxon>
        <taxon>Gunneridae</taxon>
        <taxon>Pentapetalae</taxon>
        <taxon>rosids</taxon>
        <taxon>malvids</taxon>
        <taxon>Sapindales</taxon>
        <taxon>Rutaceae</taxon>
        <taxon>Aurantioideae</taxon>
        <taxon>Citrus</taxon>
    </lineage>
</organism>
<comment type="caution">
    <text evidence="4">The sequence shown here is derived from an EMBL/GenBank/DDBJ whole genome shotgun (WGS) entry which is preliminary data.</text>
</comment>
<dbReference type="PANTHER" id="PTHR48065">
    <property type="entry name" value="OS10G0469600 PROTEIN"/>
    <property type="match status" value="1"/>
</dbReference>
<evidence type="ECO:0000256" key="1">
    <source>
        <dbReference type="ARBA" id="ARBA00022614"/>
    </source>
</evidence>
<dbReference type="Gene3D" id="3.80.10.10">
    <property type="entry name" value="Ribonuclease Inhibitor"/>
    <property type="match status" value="1"/>
</dbReference>
<dbReference type="Pfam" id="PF08263">
    <property type="entry name" value="LRRNT_2"/>
    <property type="match status" value="1"/>
</dbReference>
<keyword evidence="1" id="KW-0433">Leucine-rich repeat</keyword>
<keyword evidence="2" id="KW-0677">Repeat</keyword>
<accession>A0AAP0N4J0</accession>
<keyword evidence="5" id="KW-1185">Reference proteome</keyword>
<dbReference type="InterPro" id="IPR032675">
    <property type="entry name" value="LRR_dom_sf"/>
</dbReference>